<dbReference type="PANTHER" id="PTHR31288:SF22">
    <property type="entry name" value="O-FUCOSYLTRANSFERASE 9"/>
    <property type="match status" value="1"/>
</dbReference>
<dbReference type="EMBL" id="LSYV01000008">
    <property type="protein sequence ID" value="KXZ53549.1"/>
    <property type="molecule type" value="Genomic_DNA"/>
</dbReference>
<protein>
    <recommendedName>
        <fullName evidence="3">O-fucosyltransferase family protein</fullName>
    </recommendedName>
</protein>
<evidence type="ECO:0000313" key="1">
    <source>
        <dbReference type="EMBL" id="KXZ53549.1"/>
    </source>
</evidence>
<dbReference type="PANTHER" id="PTHR31288">
    <property type="entry name" value="O-FUCOSYLTRANSFERASE FAMILY PROTEIN"/>
    <property type="match status" value="1"/>
</dbReference>
<dbReference type="Proteomes" id="UP000075714">
    <property type="component" value="Unassembled WGS sequence"/>
</dbReference>
<keyword evidence="2" id="KW-1185">Reference proteome</keyword>
<dbReference type="CDD" id="cd11296">
    <property type="entry name" value="O-FucT_like"/>
    <property type="match status" value="1"/>
</dbReference>
<dbReference type="Gene3D" id="3.40.50.11350">
    <property type="match status" value="1"/>
</dbReference>
<name>A0A150GUN1_GONPE</name>
<proteinExistence type="predicted"/>
<reference evidence="2" key="1">
    <citation type="journal article" date="2016" name="Nat. Commun.">
        <title>The Gonium pectorale genome demonstrates co-option of cell cycle regulation during the evolution of multicellularity.</title>
        <authorList>
            <person name="Hanschen E.R."/>
            <person name="Marriage T.N."/>
            <person name="Ferris P.J."/>
            <person name="Hamaji T."/>
            <person name="Toyoda A."/>
            <person name="Fujiyama A."/>
            <person name="Neme R."/>
            <person name="Noguchi H."/>
            <person name="Minakuchi Y."/>
            <person name="Suzuki M."/>
            <person name="Kawai-Toyooka H."/>
            <person name="Smith D.R."/>
            <person name="Sparks H."/>
            <person name="Anderson J."/>
            <person name="Bakaric R."/>
            <person name="Luria V."/>
            <person name="Karger A."/>
            <person name="Kirschner M.W."/>
            <person name="Durand P.M."/>
            <person name="Michod R.E."/>
            <person name="Nozaki H."/>
            <person name="Olson B.J."/>
        </authorList>
    </citation>
    <scope>NUCLEOTIDE SEQUENCE [LARGE SCALE GENOMIC DNA]</scope>
    <source>
        <strain evidence="2">NIES-2863</strain>
    </source>
</reference>
<accession>A0A150GUN1</accession>
<sequence length="292" mass="33697">MNFSLVFNFEHLSRHRPIVTLDERRATGWDSRVEAVVHFGDKFLDQIKNLKALNVSDEGAHYLDFERFTCNSGQLTNMKEELAEYETIAVIVYENIVRDAGHGVRLRVTGELCHDEYLQVSAQLTKSETLVTMAHEFRQQKLGGRYLAVHIRPYPDKCISAWRRREWRPELAKKLCKNSHLRDVFINQTARAMEKNNLWGVFVMCLPELRPIVTEMYGAAGIKPVFYDMDELEKAVGYRSTSLLGMVEGEISYEADMFIGTSYSSMSSIIMQERFARGKAPRFTTIFTKTSR</sequence>
<dbReference type="InterPro" id="IPR024709">
    <property type="entry name" value="FucosylTrfase_pln"/>
</dbReference>
<evidence type="ECO:0000313" key="2">
    <source>
        <dbReference type="Proteomes" id="UP000075714"/>
    </source>
</evidence>
<evidence type="ECO:0008006" key="3">
    <source>
        <dbReference type="Google" id="ProtNLM"/>
    </source>
</evidence>
<gene>
    <name evidence="1" type="ORF">GPECTOR_7g999</name>
</gene>
<comment type="caution">
    <text evidence="1">The sequence shown here is derived from an EMBL/GenBank/DDBJ whole genome shotgun (WGS) entry which is preliminary data.</text>
</comment>
<dbReference type="AlphaFoldDB" id="A0A150GUN1"/>
<organism evidence="1 2">
    <name type="scientific">Gonium pectorale</name>
    <name type="common">Green alga</name>
    <dbReference type="NCBI Taxonomy" id="33097"/>
    <lineage>
        <taxon>Eukaryota</taxon>
        <taxon>Viridiplantae</taxon>
        <taxon>Chlorophyta</taxon>
        <taxon>core chlorophytes</taxon>
        <taxon>Chlorophyceae</taxon>
        <taxon>CS clade</taxon>
        <taxon>Chlamydomonadales</taxon>
        <taxon>Volvocaceae</taxon>
        <taxon>Gonium</taxon>
    </lineage>
</organism>
<dbReference type="OrthoDB" id="527642at2759"/>